<dbReference type="AlphaFoldDB" id="A0A6L5YQQ8"/>
<organism evidence="3 4">
    <name type="scientific">Roseburia porci</name>
    <dbReference type="NCBI Taxonomy" id="2605790"/>
    <lineage>
        <taxon>Bacteria</taxon>
        <taxon>Bacillati</taxon>
        <taxon>Bacillota</taxon>
        <taxon>Clostridia</taxon>
        <taxon>Lachnospirales</taxon>
        <taxon>Lachnospiraceae</taxon>
        <taxon>Roseburia</taxon>
    </lineage>
</organism>
<dbReference type="RefSeq" id="WP_154429592.1">
    <property type="nucleotide sequence ID" value="NZ_VUNI01000007.1"/>
</dbReference>
<evidence type="ECO:0008006" key="5">
    <source>
        <dbReference type="Google" id="ProtNLM"/>
    </source>
</evidence>
<evidence type="ECO:0000256" key="2">
    <source>
        <dbReference type="SAM" id="SignalP"/>
    </source>
</evidence>
<dbReference type="Proteomes" id="UP000474024">
    <property type="component" value="Unassembled WGS sequence"/>
</dbReference>
<name>A0A6L5YQQ8_9FIRM</name>
<keyword evidence="1" id="KW-1133">Transmembrane helix</keyword>
<keyword evidence="1" id="KW-0472">Membrane</keyword>
<reference evidence="3 4" key="1">
    <citation type="submission" date="2019-08" db="EMBL/GenBank/DDBJ databases">
        <title>In-depth cultivation of the pig gut microbiome towards novel bacterial diversity and tailored functional studies.</title>
        <authorList>
            <person name="Wylensek D."/>
            <person name="Hitch T.C.A."/>
            <person name="Clavel T."/>
        </authorList>
    </citation>
    <scope>NUCLEOTIDE SEQUENCE [LARGE SCALE GENOMIC DNA]</scope>
    <source>
        <strain evidence="3 4">MUC/MUC-530-WT-4D</strain>
    </source>
</reference>
<keyword evidence="1" id="KW-0812">Transmembrane</keyword>
<comment type="caution">
    <text evidence="3">The sequence shown here is derived from an EMBL/GenBank/DDBJ whole genome shotgun (WGS) entry which is preliminary data.</text>
</comment>
<evidence type="ECO:0000313" key="3">
    <source>
        <dbReference type="EMBL" id="MST74628.1"/>
    </source>
</evidence>
<feature type="transmembrane region" description="Helical" evidence="1">
    <location>
        <begin position="204"/>
        <end position="223"/>
    </location>
</feature>
<protein>
    <recommendedName>
        <fullName evidence="5">Gram-positive pilin subunit D1 N-terminal domain-containing protein</fullName>
    </recommendedName>
</protein>
<keyword evidence="4" id="KW-1185">Reference proteome</keyword>
<feature type="signal peptide" evidence="2">
    <location>
        <begin position="1"/>
        <end position="33"/>
    </location>
</feature>
<dbReference type="EMBL" id="VUNI01000007">
    <property type="protein sequence ID" value="MST74628.1"/>
    <property type="molecule type" value="Genomic_DNA"/>
</dbReference>
<gene>
    <name evidence="3" type="ORF">FYJ75_06180</name>
</gene>
<sequence>MNRIKLKKASVSFIMIILLALTPVSSFQVWANAADQEPEYTVKLEIPEDSIYFEDAKRPDISVKVYQVAAIAEDETYLFRNGIDEETEQMLNSAKPDLEKAAEIISDKLKSKTADYTVCIKSGTGTVTGIHPGLYLVTADLAKNEIYEYCFQPYLITISENSICDLKIGRTGVTSNTGKAHAAFANSVFCATRPVQTQDDLMELFWISQGALICGVVCVGIAWKKHKKI</sequence>
<proteinExistence type="predicted"/>
<accession>A0A6L5YQQ8</accession>
<evidence type="ECO:0000256" key="1">
    <source>
        <dbReference type="SAM" id="Phobius"/>
    </source>
</evidence>
<feature type="chain" id="PRO_5027011469" description="Gram-positive pilin subunit D1 N-terminal domain-containing protein" evidence="2">
    <location>
        <begin position="34"/>
        <end position="229"/>
    </location>
</feature>
<keyword evidence="2" id="KW-0732">Signal</keyword>
<evidence type="ECO:0000313" key="4">
    <source>
        <dbReference type="Proteomes" id="UP000474024"/>
    </source>
</evidence>